<evidence type="ECO:0000259" key="17">
    <source>
        <dbReference type="Pfam" id="PF13947"/>
    </source>
</evidence>
<name>A0A4S8J5U7_MUSBA</name>
<dbReference type="PANTHER" id="PTHR46279:SF9">
    <property type="entry name" value="OS01G0116300 PROTEIN"/>
    <property type="match status" value="1"/>
</dbReference>
<dbReference type="PANTHER" id="PTHR46279">
    <property type="entry name" value="RING/U-BOX SUPERFAMILY PROTEIN"/>
    <property type="match status" value="1"/>
</dbReference>
<feature type="transmembrane region" description="Helical" evidence="15">
    <location>
        <begin position="250"/>
        <end position="274"/>
    </location>
</feature>
<keyword evidence="19" id="KW-1185">Reference proteome</keyword>
<evidence type="ECO:0000313" key="18">
    <source>
        <dbReference type="EMBL" id="THU55902.1"/>
    </source>
</evidence>
<dbReference type="AlphaFoldDB" id="A0A4S8J5U7"/>
<dbReference type="GO" id="GO:0030247">
    <property type="term" value="F:polysaccharide binding"/>
    <property type="evidence" value="ECO:0007669"/>
    <property type="project" value="InterPro"/>
</dbReference>
<evidence type="ECO:0000256" key="5">
    <source>
        <dbReference type="ARBA" id="ARBA00022679"/>
    </source>
</evidence>
<dbReference type="EC" id="2.3.2.27" evidence="4"/>
<dbReference type="Proteomes" id="UP000317650">
    <property type="component" value="Chromosome 11"/>
</dbReference>
<evidence type="ECO:0000256" key="14">
    <source>
        <dbReference type="ARBA" id="ARBA00024209"/>
    </source>
</evidence>
<organism evidence="18 19">
    <name type="scientific">Musa balbisiana</name>
    <name type="common">Banana</name>
    <dbReference type="NCBI Taxonomy" id="52838"/>
    <lineage>
        <taxon>Eukaryota</taxon>
        <taxon>Viridiplantae</taxon>
        <taxon>Streptophyta</taxon>
        <taxon>Embryophyta</taxon>
        <taxon>Tracheophyta</taxon>
        <taxon>Spermatophyta</taxon>
        <taxon>Magnoliopsida</taxon>
        <taxon>Liliopsida</taxon>
        <taxon>Zingiberales</taxon>
        <taxon>Musaceae</taxon>
        <taxon>Musa</taxon>
    </lineage>
</organism>
<comment type="subcellular location">
    <subcellularLocation>
        <location evidence="2">Membrane</location>
        <topology evidence="2">Single-pass membrane protein</topology>
    </subcellularLocation>
</comment>
<keyword evidence="7" id="KW-0479">Metal-binding</keyword>
<evidence type="ECO:0000256" key="11">
    <source>
        <dbReference type="ARBA" id="ARBA00022833"/>
    </source>
</evidence>
<dbReference type="InterPro" id="IPR025287">
    <property type="entry name" value="WAK_GUB"/>
</dbReference>
<evidence type="ECO:0000313" key="19">
    <source>
        <dbReference type="Proteomes" id="UP000317650"/>
    </source>
</evidence>
<evidence type="ECO:0000256" key="9">
    <source>
        <dbReference type="ARBA" id="ARBA00022771"/>
    </source>
</evidence>
<accession>A0A4S8J5U7</accession>
<comment type="similarity">
    <text evidence="14">Belongs to the RING-type zinc finger family. ATL subfamily.</text>
</comment>
<protein>
    <recommendedName>
        <fullName evidence="4">RING-type E3 ubiquitin transferase</fullName>
        <ecNumber evidence="4">2.3.2.27</ecNumber>
    </recommendedName>
</protein>
<evidence type="ECO:0000256" key="12">
    <source>
        <dbReference type="ARBA" id="ARBA00022989"/>
    </source>
</evidence>
<proteinExistence type="inferred from homology"/>
<keyword evidence="10" id="KW-0833">Ubl conjugation pathway</keyword>
<dbReference type="InterPro" id="IPR046948">
    <property type="entry name" value="ATL20-22-like"/>
</dbReference>
<evidence type="ECO:0000256" key="1">
    <source>
        <dbReference type="ARBA" id="ARBA00000900"/>
    </source>
</evidence>
<evidence type="ECO:0000256" key="8">
    <source>
        <dbReference type="ARBA" id="ARBA00022729"/>
    </source>
</evidence>
<evidence type="ECO:0000256" key="6">
    <source>
        <dbReference type="ARBA" id="ARBA00022692"/>
    </source>
</evidence>
<dbReference type="STRING" id="52838.A0A4S8J5U7"/>
<evidence type="ECO:0000256" key="4">
    <source>
        <dbReference type="ARBA" id="ARBA00012483"/>
    </source>
</evidence>
<keyword evidence="9" id="KW-0863">Zinc-finger</keyword>
<keyword evidence="8 16" id="KW-0732">Signal</keyword>
<reference evidence="18 19" key="1">
    <citation type="journal article" date="2019" name="Nat. Plants">
        <title>Genome sequencing of Musa balbisiana reveals subgenome evolution and function divergence in polyploid bananas.</title>
        <authorList>
            <person name="Yao X."/>
        </authorList>
    </citation>
    <scope>NUCLEOTIDE SEQUENCE [LARGE SCALE GENOMIC DNA]</scope>
    <source>
        <strain evidence="19">cv. DH-PKW</strain>
        <tissue evidence="18">Leaves</tissue>
    </source>
</reference>
<keyword evidence="12 15" id="KW-1133">Transmembrane helix</keyword>
<dbReference type="GO" id="GO:0008270">
    <property type="term" value="F:zinc ion binding"/>
    <property type="evidence" value="ECO:0007669"/>
    <property type="project" value="UniProtKB-KW"/>
</dbReference>
<sequence>MSRLLCTLFLVFLRASYIEMTWADEDDDFIKDCTNATCGGLPIRYPFRLQTTPSYCGAPGLEVSCSAGDAVLALPRIGSCKVIDIEYRYGIVRIKLGESWAQCPLRTLSSTNLTSPIYRPLGTVGLLLLSCSKEITQVPEGIAGPISCLGSEGRFGYAAYSYYSMDEIPAGCNVDSPVSEISNYINGDYYPFNGAVQYFMQTHEMYLRVTMPVIDICTACETANEHCGFSRRRNKTYCMSGPHHGPNFKLIVGLSSGGFVMVVLAALLTLLYVIRKSARDQETRVKMLTGNLQSLQIPPKPFVSSLDHGN</sequence>
<feature type="signal peptide" evidence="16">
    <location>
        <begin position="1"/>
        <end position="23"/>
    </location>
</feature>
<evidence type="ECO:0000256" key="15">
    <source>
        <dbReference type="SAM" id="Phobius"/>
    </source>
</evidence>
<evidence type="ECO:0000256" key="3">
    <source>
        <dbReference type="ARBA" id="ARBA00004906"/>
    </source>
</evidence>
<dbReference type="EMBL" id="PYDT01000007">
    <property type="protein sequence ID" value="THU55902.1"/>
    <property type="molecule type" value="Genomic_DNA"/>
</dbReference>
<evidence type="ECO:0000256" key="13">
    <source>
        <dbReference type="ARBA" id="ARBA00023136"/>
    </source>
</evidence>
<evidence type="ECO:0000256" key="2">
    <source>
        <dbReference type="ARBA" id="ARBA00004167"/>
    </source>
</evidence>
<feature type="chain" id="PRO_5020398972" description="RING-type E3 ubiquitin transferase" evidence="16">
    <location>
        <begin position="24"/>
        <end position="310"/>
    </location>
</feature>
<comment type="caution">
    <text evidence="18">The sequence shown here is derived from an EMBL/GenBank/DDBJ whole genome shotgun (WGS) entry which is preliminary data.</text>
</comment>
<evidence type="ECO:0000256" key="7">
    <source>
        <dbReference type="ARBA" id="ARBA00022723"/>
    </source>
</evidence>
<dbReference type="GO" id="GO:0016020">
    <property type="term" value="C:membrane"/>
    <property type="evidence" value="ECO:0007669"/>
    <property type="project" value="UniProtKB-SubCell"/>
</dbReference>
<evidence type="ECO:0000256" key="16">
    <source>
        <dbReference type="SAM" id="SignalP"/>
    </source>
</evidence>
<comment type="catalytic activity">
    <reaction evidence="1">
        <text>S-ubiquitinyl-[E2 ubiquitin-conjugating enzyme]-L-cysteine + [acceptor protein]-L-lysine = [E2 ubiquitin-conjugating enzyme]-L-cysteine + N(6)-ubiquitinyl-[acceptor protein]-L-lysine.</text>
        <dbReference type="EC" id="2.3.2.27"/>
    </reaction>
</comment>
<comment type="pathway">
    <text evidence="3">Protein modification; protein ubiquitination.</text>
</comment>
<dbReference type="Pfam" id="PF13947">
    <property type="entry name" value="GUB_WAK_bind"/>
    <property type="match status" value="1"/>
</dbReference>
<gene>
    <name evidence="18" type="ORF">C4D60_Mb11t11540</name>
</gene>
<keyword evidence="11" id="KW-0862">Zinc</keyword>
<evidence type="ECO:0000256" key="10">
    <source>
        <dbReference type="ARBA" id="ARBA00022786"/>
    </source>
</evidence>
<keyword evidence="13 15" id="KW-0472">Membrane</keyword>
<keyword evidence="6 15" id="KW-0812">Transmembrane</keyword>
<keyword evidence="5" id="KW-0808">Transferase</keyword>
<dbReference type="GO" id="GO:0061630">
    <property type="term" value="F:ubiquitin protein ligase activity"/>
    <property type="evidence" value="ECO:0007669"/>
    <property type="project" value="UniProtKB-EC"/>
</dbReference>
<feature type="domain" description="Wall-associated receptor kinase galacturonan-binding" evidence="17">
    <location>
        <begin position="33"/>
        <end position="94"/>
    </location>
</feature>